<dbReference type="PANTHER" id="PTHR15549">
    <property type="entry name" value="PAIRED IMMUNOGLOBULIN-LIKE TYPE 2 RECEPTOR"/>
    <property type="match status" value="1"/>
</dbReference>
<comment type="caution">
    <text evidence="8">The sequence shown here is derived from an EMBL/GenBank/DDBJ whole genome shotgun (WGS) entry which is preliminary data.</text>
</comment>
<reference evidence="8 9" key="1">
    <citation type="submission" date="2019-07" db="EMBL/GenBank/DDBJ databases">
        <title>Venturia inaequalis Genome Resource.</title>
        <authorList>
            <person name="Lichtner F.J."/>
        </authorList>
    </citation>
    <scope>NUCLEOTIDE SEQUENCE [LARGE SCALE GENOMIC DNA]</scope>
    <source>
        <strain evidence="8 9">DMI_063113</strain>
    </source>
</reference>
<evidence type="ECO:0000259" key="7">
    <source>
        <dbReference type="Pfam" id="PF14200"/>
    </source>
</evidence>
<feature type="domain" description="Ricin B lectin" evidence="7">
    <location>
        <begin position="46"/>
        <end position="123"/>
    </location>
</feature>
<feature type="region of interest" description="Disordered" evidence="5">
    <location>
        <begin position="169"/>
        <end position="225"/>
    </location>
</feature>
<gene>
    <name evidence="8" type="ORF">EG327_003456</name>
</gene>
<dbReference type="InterPro" id="IPR000772">
    <property type="entry name" value="Ricin_B_lectin"/>
</dbReference>
<comment type="subcellular location">
    <subcellularLocation>
        <location evidence="1">Membrane</location>
        <topology evidence="1">Single-pass membrane protein</topology>
    </subcellularLocation>
</comment>
<name>A0A8H3YIH1_VENIN</name>
<feature type="transmembrane region" description="Helical" evidence="6">
    <location>
        <begin position="227"/>
        <end position="253"/>
    </location>
</feature>
<evidence type="ECO:0000256" key="6">
    <source>
        <dbReference type="SAM" id="Phobius"/>
    </source>
</evidence>
<dbReference type="GO" id="GO:0016020">
    <property type="term" value="C:membrane"/>
    <property type="evidence" value="ECO:0007669"/>
    <property type="project" value="UniProtKB-SubCell"/>
</dbReference>
<feature type="region of interest" description="Disordered" evidence="5">
    <location>
        <begin position="285"/>
        <end position="324"/>
    </location>
</feature>
<sequence length="324" mass="34117">MSSSSVDIDGNVWYQVIESRVDFNSSMAISNGIQFIGASSSSKMYWQFYKLDNGHYALRNQATSIRQQLGTCYVAKEVSSSRTQPCMVESDGGDESQEWVITNWGDDTYKLTNAKNGTGLNLDWHPGNPGFMNPTTAATPYQPAQHWQWSSLATINDGAFSTPMAALASSTTSPTTTTGSSKVTTTGASGAVSTASGGSAVPGSSTATPTSDSSAPNSSQKSSGLSAGAGAGIGVGIAIVVMAAIAGLILLILRRRRNKKIPNNATEMDAPTDGHQNWPVYAKETPKEVSGQPVTHEMYAPPAELAGNEGPHYQSPGYHQPGKR</sequence>
<keyword evidence="2 6" id="KW-0812">Transmembrane</keyword>
<keyword evidence="9" id="KW-1185">Reference proteome</keyword>
<dbReference type="InterPro" id="IPR035992">
    <property type="entry name" value="Ricin_B-like_lectins"/>
</dbReference>
<proteinExistence type="predicted"/>
<organism evidence="8 9">
    <name type="scientific">Venturia inaequalis</name>
    <name type="common">Apple scab fungus</name>
    <dbReference type="NCBI Taxonomy" id="5025"/>
    <lineage>
        <taxon>Eukaryota</taxon>
        <taxon>Fungi</taxon>
        <taxon>Dikarya</taxon>
        <taxon>Ascomycota</taxon>
        <taxon>Pezizomycotina</taxon>
        <taxon>Dothideomycetes</taxon>
        <taxon>Pleosporomycetidae</taxon>
        <taxon>Venturiales</taxon>
        <taxon>Venturiaceae</taxon>
        <taxon>Venturia</taxon>
    </lineage>
</organism>
<accession>A0A8H3YIH1</accession>
<dbReference type="Proteomes" id="UP000490939">
    <property type="component" value="Unassembled WGS sequence"/>
</dbReference>
<keyword evidence="3 6" id="KW-1133">Transmembrane helix</keyword>
<evidence type="ECO:0000256" key="2">
    <source>
        <dbReference type="ARBA" id="ARBA00022692"/>
    </source>
</evidence>
<evidence type="ECO:0000256" key="5">
    <source>
        <dbReference type="SAM" id="MobiDB-lite"/>
    </source>
</evidence>
<protein>
    <recommendedName>
        <fullName evidence="7">Ricin B lectin domain-containing protein</fullName>
    </recommendedName>
</protein>
<dbReference type="AlphaFoldDB" id="A0A8H3YIH1"/>
<dbReference type="GO" id="GO:0071944">
    <property type="term" value="C:cell periphery"/>
    <property type="evidence" value="ECO:0007669"/>
    <property type="project" value="UniProtKB-ARBA"/>
</dbReference>
<evidence type="ECO:0000256" key="1">
    <source>
        <dbReference type="ARBA" id="ARBA00004167"/>
    </source>
</evidence>
<dbReference type="InterPro" id="IPR051694">
    <property type="entry name" value="Immunoregulatory_rcpt-like"/>
</dbReference>
<dbReference type="Gene3D" id="2.80.10.50">
    <property type="match status" value="1"/>
</dbReference>
<keyword evidence="4 6" id="KW-0472">Membrane</keyword>
<evidence type="ECO:0000313" key="8">
    <source>
        <dbReference type="EMBL" id="KAE9961645.1"/>
    </source>
</evidence>
<dbReference type="EMBL" id="WNWR01002169">
    <property type="protein sequence ID" value="KAE9961645.1"/>
    <property type="molecule type" value="Genomic_DNA"/>
</dbReference>
<dbReference type="Pfam" id="PF14200">
    <property type="entry name" value="RicinB_lectin_2"/>
    <property type="match status" value="1"/>
</dbReference>
<evidence type="ECO:0000313" key="9">
    <source>
        <dbReference type="Proteomes" id="UP000490939"/>
    </source>
</evidence>
<dbReference type="SUPFAM" id="SSF50370">
    <property type="entry name" value="Ricin B-like lectins"/>
    <property type="match status" value="1"/>
</dbReference>
<evidence type="ECO:0000256" key="4">
    <source>
        <dbReference type="ARBA" id="ARBA00023136"/>
    </source>
</evidence>
<evidence type="ECO:0000256" key="3">
    <source>
        <dbReference type="ARBA" id="ARBA00022989"/>
    </source>
</evidence>
<dbReference type="PROSITE" id="PS50231">
    <property type="entry name" value="RICIN_B_LECTIN"/>
    <property type="match status" value="1"/>
</dbReference>